<organism evidence="1 2">
    <name type="scientific">Porphyromonas endodontalis (strain ATCC 35406 / DSM 24491 / JCM 8526 / CCUG 16442 / BCRC 14492 / NCTC 13058 / HG 370)</name>
    <name type="common">Bacteroides endodontalis</name>
    <dbReference type="NCBI Taxonomy" id="553175"/>
    <lineage>
        <taxon>Bacteria</taxon>
        <taxon>Pseudomonadati</taxon>
        <taxon>Bacteroidota</taxon>
        <taxon>Bacteroidia</taxon>
        <taxon>Bacteroidales</taxon>
        <taxon>Porphyromonadaceae</taxon>
        <taxon>Porphyromonas</taxon>
    </lineage>
</organism>
<reference evidence="1 2" key="1">
    <citation type="submission" date="2009-04" db="EMBL/GenBank/DDBJ databases">
        <authorList>
            <person name="Sebastian Y."/>
            <person name="Madupu R."/>
            <person name="Durkin A.S."/>
            <person name="Torralba M."/>
            <person name="Methe B."/>
            <person name="Sutton G.G."/>
            <person name="Strausberg R.L."/>
            <person name="Nelson K.E."/>
        </authorList>
    </citation>
    <scope>NUCLEOTIDE SEQUENCE [LARGE SCALE GENOMIC DNA]</scope>
    <source>
        <strain evidence="2">ATCC 35406 / BCRC 14492 / JCM 8526 / NCTC 13058 / HG 370</strain>
    </source>
</reference>
<evidence type="ECO:0000313" key="2">
    <source>
        <dbReference type="Proteomes" id="UP000004295"/>
    </source>
</evidence>
<dbReference type="EMBL" id="ACNN01000007">
    <property type="protein sequence ID" value="EEN83375.1"/>
    <property type="molecule type" value="Genomic_DNA"/>
</dbReference>
<proteinExistence type="predicted"/>
<keyword evidence="2" id="KW-1185">Reference proteome</keyword>
<dbReference type="STRING" id="553175.POREN0001_0623"/>
<sequence>MRRFFPNMAHPQNPSFLILYRHQNEKKDEDGNVLGIHNGG</sequence>
<protein>
    <submittedName>
        <fullName evidence="1">Uncharacterized protein</fullName>
    </submittedName>
</protein>
<evidence type="ECO:0000313" key="1">
    <source>
        <dbReference type="EMBL" id="EEN83375.1"/>
    </source>
</evidence>
<gene>
    <name evidence="1" type="ORF">POREN0001_0623</name>
</gene>
<accession>C3J8V2</accession>
<dbReference type="Proteomes" id="UP000004295">
    <property type="component" value="Unassembled WGS sequence"/>
</dbReference>
<comment type="caution">
    <text evidence="1">The sequence shown here is derived from an EMBL/GenBank/DDBJ whole genome shotgun (WGS) entry which is preliminary data.</text>
</comment>
<name>C3J8V2_POREA</name>
<dbReference type="AlphaFoldDB" id="C3J8V2"/>